<dbReference type="InterPro" id="IPR050567">
    <property type="entry name" value="Mitochondrial_Carrier"/>
</dbReference>
<evidence type="ECO:0000256" key="9">
    <source>
        <dbReference type="PROSITE-ProRule" id="PRU00282"/>
    </source>
</evidence>
<dbReference type="EMBL" id="JALJOS010000003">
    <property type="protein sequence ID" value="KAK9841283.1"/>
    <property type="molecule type" value="Genomic_DNA"/>
</dbReference>
<comment type="subcellular location">
    <subcellularLocation>
        <location evidence="1">Mitochondrion membrane</location>
        <topology evidence="1">Multi-pass membrane protein</topology>
    </subcellularLocation>
</comment>
<evidence type="ECO:0000313" key="11">
    <source>
        <dbReference type="EMBL" id="KAK9841283.1"/>
    </source>
</evidence>
<keyword evidence="8 9" id="KW-0472">Membrane</keyword>
<keyword evidence="5" id="KW-0677">Repeat</keyword>
<comment type="similarity">
    <text evidence="2 10">Belongs to the mitochondrial carrier (TC 2.A.29) family.</text>
</comment>
<comment type="caution">
    <text evidence="11">The sequence shown here is derived from an EMBL/GenBank/DDBJ whole genome shotgun (WGS) entry which is preliminary data.</text>
</comment>
<evidence type="ECO:0000256" key="8">
    <source>
        <dbReference type="ARBA" id="ARBA00023136"/>
    </source>
</evidence>
<dbReference type="InterPro" id="IPR023395">
    <property type="entry name" value="MCP_dom_sf"/>
</dbReference>
<dbReference type="GO" id="GO:0031966">
    <property type="term" value="C:mitochondrial membrane"/>
    <property type="evidence" value="ECO:0007669"/>
    <property type="project" value="UniProtKB-SubCell"/>
</dbReference>
<feature type="repeat" description="Solcar" evidence="9">
    <location>
        <begin position="200"/>
        <end position="287"/>
    </location>
</feature>
<evidence type="ECO:0000256" key="2">
    <source>
        <dbReference type="ARBA" id="ARBA00006375"/>
    </source>
</evidence>
<keyword evidence="3 10" id="KW-0813">Transport</keyword>
<dbReference type="GO" id="GO:1990575">
    <property type="term" value="P:mitochondrial L-ornithine transmembrane transport"/>
    <property type="evidence" value="ECO:0007669"/>
    <property type="project" value="TreeGrafter"/>
</dbReference>
<dbReference type="PANTHER" id="PTHR45624:SF12">
    <property type="entry name" value="MITOCHONDRIAL ORNITHINE TRANSPORTER 1"/>
    <property type="match status" value="1"/>
</dbReference>
<dbReference type="Gene3D" id="1.50.40.10">
    <property type="entry name" value="Mitochondrial carrier domain"/>
    <property type="match status" value="1"/>
</dbReference>
<protein>
    <submittedName>
        <fullName evidence="11">Uncharacterized protein</fullName>
    </submittedName>
</protein>
<evidence type="ECO:0000313" key="12">
    <source>
        <dbReference type="Proteomes" id="UP001438707"/>
    </source>
</evidence>
<feature type="repeat" description="Solcar" evidence="9">
    <location>
        <begin position="102"/>
        <end position="187"/>
    </location>
</feature>
<dbReference type="AlphaFoldDB" id="A0AAW1S4Y1"/>
<dbReference type="SUPFAM" id="SSF103506">
    <property type="entry name" value="Mitochondrial carrier"/>
    <property type="match status" value="1"/>
</dbReference>
<dbReference type="PRINTS" id="PR00926">
    <property type="entry name" value="MITOCARRIER"/>
</dbReference>
<keyword evidence="12" id="KW-1185">Reference proteome</keyword>
<dbReference type="InterPro" id="IPR018108">
    <property type="entry name" value="MCP_transmembrane"/>
</dbReference>
<accession>A0AAW1S4Y1</accession>
<feature type="repeat" description="Solcar" evidence="9">
    <location>
        <begin position="2"/>
        <end position="93"/>
    </location>
</feature>
<sequence>MGDVVKDLTAGTIAGAAQLVVGHPFDTIKVKLQSQPRPKPGEVPHYNGAIDATRKTLSEGGVRALFRGMGAPLATVAVYNAVLFSARGSMERLLAHPDGSDLTPMDQVVAGAGAGLAGTLVACPTELIKCRLQGGDKALKGPVAVGMAVMRGEGGVLGLYKGTVSTLLREIPGNAAMFGAYEVVKQWMVRQQGLKSVSELGPLSLVTAGAAAGSTFWAFVYPADAVKSRIQIDDFKNPRYNGTIDCFRKVMAEEGLRGMYRGFEPALARAVPANATAFLVYELAKTALTKAT</sequence>
<evidence type="ECO:0000256" key="10">
    <source>
        <dbReference type="RuleBase" id="RU000488"/>
    </source>
</evidence>
<evidence type="ECO:0000256" key="3">
    <source>
        <dbReference type="ARBA" id="ARBA00022448"/>
    </source>
</evidence>
<dbReference type="Proteomes" id="UP001438707">
    <property type="component" value="Unassembled WGS sequence"/>
</dbReference>
<evidence type="ECO:0000256" key="5">
    <source>
        <dbReference type="ARBA" id="ARBA00022737"/>
    </source>
</evidence>
<evidence type="ECO:0000256" key="4">
    <source>
        <dbReference type="ARBA" id="ARBA00022692"/>
    </source>
</evidence>
<reference evidence="11 12" key="1">
    <citation type="journal article" date="2024" name="Nat. Commun.">
        <title>Phylogenomics reveals the evolutionary origins of lichenization in chlorophyte algae.</title>
        <authorList>
            <person name="Puginier C."/>
            <person name="Libourel C."/>
            <person name="Otte J."/>
            <person name="Skaloud P."/>
            <person name="Haon M."/>
            <person name="Grisel S."/>
            <person name="Petersen M."/>
            <person name="Berrin J.G."/>
            <person name="Delaux P.M."/>
            <person name="Dal Grande F."/>
            <person name="Keller J."/>
        </authorList>
    </citation>
    <scope>NUCLEOTIDE SEQUENCE [LARGE SCALE GENOMIC DNA]</scope>
    <source>
        <strain evidence="11 12">SAG 2145</strain>
    </source>
</reference>
<proteinExistence type="inferred from homology"/>
<keyword evidence="4 9" id="KW-0812">Transmembrane</keyword>
<name>A0AAW1S4Y1_9CHLO</name>
<organism evidence="11 12">
    <name type="scientific">Apatococcus lobatus</name>
    <dbReference type="NCBI Taxonomy" id="904363"/>
    <lineage>
        <taxon>Eukaryota</taxon>
        <taxon>Viridiplantae</taxon>
        <taxon>Chlorophyta</taxon>
        <taxon>core chlorophytes</taxon>
        <taxon>Trebouxiophyceae</taxon>
        <taxon>Chlorellales</taxon>
        <taxon>Chlorellaceae</taxon>
        <taxon>Apatococcus</taxon>
    </lineage>
</organism>
<keyword evidence="7" id="KW-0496">Mitochondrion</keyword>
<dbReference type="PROSITE" id="PS50920">
    <property type="entry name" value="SOLCAR"/>
    <property type="match status" value="3"/>
</dbReference>
<gene>
    <name evidence="11" type="ORF">WJX74_003110</name>
</gene>
<dbReference type="GO" id="GO:0000064">
    <property type="term" value="F:L-ornithine transmembrane transporter activity"/>
    <property type="evidence" value="ECO:0007669"/>
    <property type="project" value="TreeGrafter"/>
</dbReference>
<evidence type="ECO:0000256" key="1">
    <source>
        <dbReference type="ARBA" id="ARBA00004225"/>
    </source>
</evidence>
<dbReference type="Pfam" id="PF00153">
    <property type="entry name" value="Mito_carr"/>
    <property type="match status" value="3"/>
</dbReference>
<evidence type="ECO:0000256" key="7">
    <source>
        <dbReference type="ARBA" id="ARBA00023128"/>
    </source>
</evidence>
<dbReference type="PANTHER" id="PTHR45624">
    <property type="entry name" value="MITOCHONDRIAL BASIC AMINO ACIDS TRANSPORTER-RELATED"/>
    <property type="match status" value="1"/>
</dbReference>
<keyword evidence="6" id="KW-1133">Transmembrane helix</keyword>
<evidence type="ECO:0000256" key="6">
    <source>
        <dbReference type="ARBA" id="ARBA00022989"/>
    </source>
</evidence>
<dbReference type="InterPro" id="IPR002067">
    <property type="entry name" value="MCP"/>
</dbReference>